<keyword evidence="3" id="KW-0862">Zinc</keyword>
<dbReference type="AlphaFoldDB" id="A0A7W9S347"/>
<evidence type="ECO:0000313" key="5">
    <source>
        <dbReference type="EMBL" id="MBB6013221.1"/>
    </source>
</evidence>
<dbReference type="EMBL" id="JACHEU010000001">
    <property type="protein sequence ID" value="MBB6013221.1"/>
    <property type="molecule type" value="Genomic_DNA"/>
</dbReference>
<evidence type="ECO:0000256" key="1">
    <source>
        <dbReference type="ARBA" id="ARBA00005495"/>
    </source>
</evidence>
<dbReference type="GO" id="GO:0016846">
    <property type="term" value="F:carbon-sulfur lyase activity"/>
    <property type="evidence" value="ECO:0007669"/>
    <property type="project" value="InterPro"/>
</dbReference>
<dbReference type="SUPFAM" id="SSF51316">
    <property type="entry name" value="Mss4-like"/>
    <property type="match status" value="1"/>
</dbReference>
<evidence type="ECO:0000256" key="3">
    <source>
        <dbReference type="ARBA" id="ARBA00022833"/>
    </source>
</evidence>
<dbReference type="GO" id="GO:0046872">
    <property type="term" value="F:metal ion binding"/>
    <property type="evidence" value="ECO:0007669"/>
    <property type="project" value="UniProtKB-KW"/>
</dbReference>
<comment type="caution">
    <text evidence="5">The sequence shown here is derived from an EMBL/GenBank/DDBJ whole genome shotgun (WGS) entry which is preliminary data.</text>
</comment>
<dbReference type="Gene3D" id="2.170.150.70">
    <property type="match status" value="1"/>
</dbReference>
<sequence length="144" mass="15582">MTSLDIREADGACHCGAVRFHVRLRDGLHSARRCTCSYCRMRGAVAVTAELGDLDILSGQDKLTLYQFNTDTAKHYFCSVCGIYTHHQRRSNPNEFGVNAACLQGVSPFDFAEVVVTDGINHPSDGARKGSGIAGVLKFIATTA</sequence>
<proteinExistence type="inferred from homology"/>
<reference evidence="5 6" key="1">
    <citation type="submission" date="2020-08" db="EMBL/GenBank/DDBJ databases">
        <title>Genomic Encyclopedia of Type Strains, Phase IV (KMG-IV): sequencing the most valuable type-strain genomes for metagenomic binning, comparative biology and taxonomic classification.</title>
        <authorList>
            <person name="Goeker M."/>
        </authorList>
    </citation>
    <scope>NUCLEOTIDE SEQUENCE [LARGE SCALE GENOMIC DNA]</scope>
    <source>
        <strain evidence="5 6">DSM 11099</strain>
    </source>
</reference>
<protein>
    <recommendedName>
        <fullName evidence="4">CENP-V/GFA domain-containing protein</fullName>
    </recommendedName>
</protein>
<keyword evidence="6" id="KW-1185">Reference proteome</keyword>
<evidence type="ECO:0000259" key="4">
    <source>
        <dbReference type="PROSITE" id="PS51891"/>
    </source>
</evidence>
<dbReference type="PROSITE" id="PS51891">
    <property type="entry name" value="CENP_V_GFA"/>
    <property type="match status" value="1"/>
</dbReference>
<dbReference type="PANTHER" id="PTHR28620:SF1">
    <property type="entry name" value="CENP-V_GFA DOMAIN-CONTAINING PROTEIN"/>
    <property type="match status" value="1"/>
</dbReference>
<evidence type="ECO:0000313" key="6">
    <source>
        <dbReference type="Proteomes" id="UP000533306"/>
    </source>
</evidence>
<dbReference type="InterPro" id="IPR006913">
    <property type="entry name" value="CENP-V/GFA"/>
</dbReference>
<dbReference type="Proteomes" id="UP000533306">
    <property type="component" value="Unassembled WGS sequence"/>
</dbReference>
<gene>
    <name evidence="5" type="ORF">HNR59_002566</name>
</gene>
<comment type="similarity">
    <text evidence="1">Belongs to the Gfa family.</text>
</comment>
<accession>A0A7W9S347</accession>
<feature type="domain" description="CENP-V/GFA" evidence="4">
    <location>
        <begin position="9"/>
        <end position="125"/>
    </location>
</feature>
<dbReference type="InterPro" id="IPR011057">
    <property type="entry name" value="Mss4-like_sf"/>
</dbReference>
<dbReference type="Pfam" id="PF04828">
    <property type="entry name" value="GFA"/>
    <property type="match status" value="1"/>
</dbReference>
<dbReference type="RefSeq" id="WP_210307245.1">
    <property type="nucleotide sequence ID" value="NZ_JACHEU010000001.1"/>
</dbReference>
<evidence type="ECO:0000256" key="2">
    <source>
        <dbReference type="ARBA" id="ARBA00022723"/>
    </source>
</evidence>
<dbReference type="PANTHER" id="PTHR28620">
    <property type="entry name" value="CENTROMERE PROTEIN V"/>
    <property type="match status" value="1"/>
</dbReference>
<keyword evidence="2" id="KW-0479">Metal-binding</keyword>
<organism evidence="5 6">
    <name type="scientific">Aquamicrobium lusatiense</name>
    <dbReference type="NCBI Taxonomy" id="89772"/>
    <lineage>
        <taxon>Bacteria</taxon>
        <taxon>Pseudomonadati</taxon>
        <taxon>Pseudomonadota</taxon>
        <taxon>Alphaproteobacteria</taxon>
        <taxon>Hyphomicrobiales</taxon>
        <taxon>Phyllobacteriaceae</taxon>
        <taxon>Aquamicrobium</taxon>
    </lineage>
</organism>
<dbReference type="InterPro" id="IPR052355">
    <property type="entry name" value="CENP-V-like"/>
</dbReference>
<name>A0A7W9S347_9HYPH</name>